<feature type="transmembrane region" description="Helical" evidence="11">
    <location>
        <begin position="39"/>
        <end position="61"/>
    </location>
</feature>
<evidence type="ECO:0000256" key="1">
    <source>
        <dbReference type="ARBA" id="ARBA00004383"/>
    </source>
</evidence>
<evidence type="ECO:0000256" key="4">
    <source>
        <dbReference type="ARBA" id="ARBA00022475"/>
    </source>
</evidence>
<dbReference type="SUPFAM" id="SSF74653">
    <property type="entry name" value="TolA/TonB C-terminal domain"/>
    <property type="match status" value="1"/>
</dbReference>
<keyword evidence="4" id="KW-1003">Cell membrane</keyword>
<dbReference type="RefSeq" id="WP_123132569.1">
    <property type="nucleotide sequence ID" value="NZ_RJJE01000009.1"/>
</dbReference>
<dbReference type="GO" id="GO:0098797">
    <property type="term" value="C:plasma membrane protein complex"/>
    <property type="evidence" value="ECO:0007669"/>
    <property type="project" value="TreeGrafter"/>
</dbReference>
<keyword evidence="3" id="KW-0813">Transport</keyword>
<reference evidence="13 14" key="1">
    <citation type="submission" date="2018-11" db="EMBL/GenBank/DDBJ databases">
        <title>Rufibacter latericius sp. nov., isolated from water in Baiyang Lake.</title>
        <authorList>
            <person name="Yang Y."/>
        </authorList>
    </citation>
    <scope>NUCLEOTIDE SEQUENCE [LARGE SCALE GENOMIC DNA]</scope>
    <source>
        <strain evidence="13 14">MCC P1</strain>
    </source>
</reference>
<dbReference type="InterPro" id="IPR003538">
    <property type="entry name" value="TonB"/>
</dbReference>
<name>A0A3M9MX88_9BACT</name>
<dbReference type="PANTHER" id="PTHR33446:SF2">
    <property type="entry name" value="PROTEIN TONB"/>
    <property type="match status" value="1"/>
</dbReference>
<dbReference type="PRINTS" id="PR01374">
    <property type="entry name" value="TONBPROTEIN"/>
</dbReference>
<keyword evidence="5" id="KW-0997">Cell inner membrane</keyword>
<organism evidence="13 14">
    <name type="scientific">Rufibacter immobilis</name>
    <dbReference type="NCBI Taxonomy" id="1348778"/>
    <lineage>
        <taxon>Bacteria</taxon>
        <taxon>Pseudomonadati</taxon>
        <taxon>Bacteroidota</taxon>
        <taxon>Cytophagia</taxon>
        <taxon>Cytophagales</taxon>
        <taxon>Hymenobacteraceae</taxon>
        <taxon>Rufibacter</taxon>
    </lineage>
</organism>
<evidence type="ECO:0000256" key="2">
    <source>
        <dbReference type="ARBA" id="ARBA00006555"/>
    </source>
</evidence>
<protein>
    <submittedName>
        <fullName evidence="13">Energy transducer TonB</fullName>
    </submittedName>
</protein>
<dbReference type="GO" id="GO:0015031">
    <property type="term" value="P:protein transport"/>
    <property type="evidence" value="ECO:0007669"/>
    <property type="project" value="UniProtKB-KW"/>
</dbReference>
<dbReference type="InterPro" id="IPR037682">
    <property type="entry name" value="TonB_C"/>
</dbReference>
<evidence type="ECO:0000256" key="6">
    <source>
        <dbReference type="ARBA" id="ARBA00022692"/>
    </source>
</evidence>
<evidence type="ECO:0000313" key="14">
    <source>
        <dbReference type="Proteomes" id="UP000271010"/>
    </source>
</evidence>
<keyword evidence="6 11" id="KW-0812">Transmembrane</keyword>
<dbReference type="EMBL" id="RJJE01000009">
    <property type="protein sequence ID" value="RNI29483.1"/>
    <property type="molecule type" value="Genomic_DNA"/>
</dbReference>
<keyword evidence="7" id="KW-0653">Protein transport</keyword>
<evidence type="ECO:0000256" key="3">
    <source>
        <dbReference type="ARBA" id="ARBA00022448"/>
    </source>
</evidence>
<comment type="caution">
    <text evidence="13">The sequence shown here is derived from an EMBL/GenBank/DDBJ whole genome shotgun (WGS) entry which is preliminary data.</text>
</comment>
<comment type="similarity">
    <text evidence="2">Belongs to the TonB family.</text>
</comment>
<evidence type="ECO:0000256" key="7">
    <source>
        <dbReference type="ARBA" id="ARBA00022927"/>
    </source>
</evidence>
<evidence type="ECO:0000256" key="11">
    <source>
        <dbReference type="SAM" id="Phobius"/>
    </source>
</evidence>
<dbReference type="Gene3D" id="3.30.1150.10">
    <property type="match status" value="1"/>
</dbReference>
<keyword evidence="8 11" id="KW-1133">Transmembrane helix</keyword>
<dbReference type="PANTHER" id="PTHR33446">
    <property type="entry name" value="PROTEIN TONB-RELATED"/>
    <property type="match status" value="1"/>
</dbReference>
<keyword evidence="14" id="KW-1185">Reference proteome</keyword>
<dbReference type="Proteomes" id="UP000271010">
    <property type="component" value="Unassembled WGS sequence"/>
</dbReference>
<feature type="domain" description="TonB C-terminal" evidence="12">
    <location>
        <begin position="190"/>
        <end position="280"/>
    </location>
</feature>
<comment type="subcellular location">
    <subcellularLocation>
        <location evidence="1">Cell inner membrane</location>
        <topology evidence="1">Single-pass membrane protein</topology>
        <orientation evidence="1">Periplasmic side</orientation>
    </subcellularLocation>
</comment>
<dbReference type="GO" id="GO:0030288">
    <property type="term" value="C:outer membrane-bounded periplasmic space"/>
    <property type="evidence" value="ECO:0007669"/>
    <property type="project" value="InterPro"/>
</dbReference>
<dbReference type="OrthoDB" id="1039448at2"/>
<dbReference type="InterPro" id="IPR006260">
    <property type="entry name" value="TonB/TolA_C"/>
</dbReference>
<dbReference type="InterPro" id="IPR051045">
    <property type="entry name" value="TonB-dependent_transducer"/>
</dbReference>
<sequence length="280" mass="30088">METKTTYPATLDDMIFEGRNKAYGAYVLRKLYDRHISQAVLYAIALFLFGFSVPFVANLLVGQDVQAAHVKPKTESKWVEVVLPQEEQIKEVPKAEEPAAAQPAARTVKNVTVKVVPESTPVVDEVPTQEELKTANSGLVASEGDGGANLNSPTPGAGSGSGTGTGTDGGSEPPANSIFYSVEHMPEFEGGLQKLMDFVGRSLHYPRAAQANGVEGTVVVSFVVAASGDLTDIQILKGLGFGTEEEVLRVMKKLPRWKPGNQNGRNVPVRMTLPIRLELK</sequence>
<keyword evidence="9 11" id="KW-0472">Membrane</keyword>
<evidence type="ECO:0000256" key="8">
    <source>
        <dbReference type="ARBA" id="ARBA00022989"/>
    </source>
</evidence>
<dbReference type="Pfam" id="PF03544">
    <property type="entry name" value="TonB_C"/>
    <property type="match status" value="1"/>
</dbReference>
<dbReference type="GO" id="GO:0055085">
    <property type="term" value="P:transmembrane transport"/>
    <property type="evidence" value="ECO:0007669"/>
    <property type="project" value="InterPro"/>
</dbReference>
<dbReference type="GO" id="GO:0015891">
    <property type="term" value="P:siderophore transport"/>
    <property type="evidence" value="ECO:0007669"/>
    <property type="project" value="InterPro"/>
</dbReference>
<dbReference type="NCBIfam" id="TIGR01352">
    <property type="entry name" value="tonB_Cterm"/>
    <property type="match status" value="1"/>
</dbReference>
<evidence type="ECO:0000259" key="12">
    <source>
        <dbReference type="PROSITE" id="PS52015"/>
    </source>
</evidence>
<evidence type="ECO:0000256" key="10">
    <source>
        <dbReference type="SAM" id="MobiDB-lite"/>
    </source>
</evidence>
<accession>A0A3M9MX88</accession>
<feature type="compositionally biased region" description="Gly residues" evidence="10">
    <location>
        <begin position="157"/>
        <end position="169"/>
    </location>
</feature>
<proteinExistence type="inferred from homology"/>
<evidence type="ECO:0000256" key="9">
    <source>
        <dbReference type="ARBA" id="ARBA00023136"/>
    </source>
</evidence>
<dbReference type="GO" id="GO:0031992">
    <property type="term" value="F:energy transducer activity"/>
    <property type="evidence" value="ECO:0007669"/>
    <property type="project" value="InterPro"/>
</dbReference>
<dbReference type="AlphaFoldDB" id="A0A3M9MX88"/>
<evidence type="ECO:0000313" key="13">
    <source>
        <dbReference type="EMBL" id="RNI29483.1"/>
    </source>
</evidence>
<dbReference type="PROSITE" id="PS52015">
    <property type="entry name" value="TONB_CTD"/>
    <property type="match status" value="1"/>
</dbReference>
<feature type="region of interest" description="Disordered" evidence="10">
    <location>
        <begin position="139"/>
        <end position="177"/>
    </location>
</feature>
<gene>
    <name evidence="13" type="ORF">EFA69_07965</name>
</gene>
<evidence type="ECO:0000256" key="5">
    <source>
        <dbReference type="ARBA" id="ARBA00022519"/>
    </source>
</evidence>